<keyword evidence="2" id="KW-0444">Lipid biosynthesis</keyword>
<evidence type="ECO:0000256" key="5">
    <source>
        <dbReference type="ARBA" id="ARBA00022989"/>
    </source>
</evidence>
<keyword evidence="9 11" id="KW-0472">Membrane</keyword>
<dbReference type="Pfam" id="PF00487">
    <property type="entry name" value="FA_desaturase"/>
    <property type="match status" value="1"/>
</dbReference>
<dbReference type="PANTHER" id="PTHR11351">
    <property type="entry name" value="ACYL-COA DESATURASE"/>
    <property type="match status" value="1"/>
</dbReference>
<keyword evidence="8" id="KW-0443">Lipid metabolism</keyword>
<proteinExistence type="predicted"/>
<keyword evidence="7" id="KW-0408">Iron</keyword>
<evidence type="ECO:0000256" key="4">
    <source>
        <dbReference type="ARBA" id="ARBA00022832"/>
    </source>
</evidence>
<evidence type="ECO:0000256" key="9">
    <source>
        <dbReference type="ARBA" id="ARBA00023136"/>
    </source>
</evidence>
<evidence type="ECO:0000256" key="10">
    <source>
        <dbReference type="ARBA" id="ARBA00023160"/>
    </source>
</evidence>
<feature type="transmembrane region" description="Helical" evidence="11">
    <location>
        <begin position="119"/>
        <end position="138"/>
    </location>
</feature>
<gene>
    <name evidence="13" type="ORF">UFOVP139_39</name>
</gene>
<feature type="transmembrane region" description="Helical" evidence="11">
    <location>
        <begin position="144"/>
        <end position="163"/>
    </location>
</feature>
<keyword evidence="4" id="KW-0276">Fatty acid metabolism</keyword>
<name>A0A6J5LCH2_9CAUD</name>
<evidence type="ECO:0000256" key="3">
    <source>
        <dbReference type="ARBA" id="ARBA00022692"/>
    </source>
</evidence>
<organism evidence="13">
    <name type="scientific">uncultured Caudovirales phage</name>
    <dbReference type="NCBI Taxonomy" id="2100421"/>
    <lineage>
        <taxon>Viruses</taxon>
        <taxon>Duplodnaviria</taxon>
        <taxon>Heunggongvirae</taxon>
        <taxon>Uroviricota</taxon>
        <taxon>Caudoviricetes</taxon>
        <taxon>Peduoviridae</taxon>
        <taxon>Maltschvirus</taxon>
        <taxon>Maltschvirus maltsch</taxon>
    </lineage>
</organism>
<accession>A0A6J5LCH2</accession>
<evidence type="ECO:0000256" key="11">
    <source>
        <dbReference type="SAM" id="Phobius"/>
    </source>
</evidence>
<dbReference type="EMBL" id="LR796259">
    <property type="protein sequence ID" value="CAB4132224.1"/>
    <property type="molecule type" value="Genomic_DNA"/>
</dbReference>
<sequence length="233" mass="27367">MLIVIYTLLTIHLGCIMGSLYMHRYAIHRQYEVKPWFEKTMKVMYWILLEGVPTDFIVQHRKHHELSDSYNDPHSPRFGYWSLLRSCLIPSFFVSYQLSLSPEDYKRYSVEPSDSFIEANPKLGVLLLLIVNIALFSWWGIASWIVHLFTVNFLTITTITVFGHAHGYKNFELGDYTTNIVPIGILSIGEELHNNHHSDSRRCNYAIKDNEFDLGYFYLKILEKLDLVKLKER</sequence>
<keyword evidence="3 11" id="KW-0812">Transmembrane</keyword>
<keyword evidence="6" id="KW-0560">Oxidoreductase</keyword>
<evidence type="ECO:0000256" key="6">
    <source>
        <dbReference type="ARBA" id="ARBA00023002"/>
    </source>
</evidence>
<dbReference type="GO" id="GO:0016717">
    <property type="term" value="F:oxidoreductase activity, acting on paired donors, with oxidation of a pair of donors resulting in the reduction of molecular oxygen to two molecules of water"/>
    <property type="evidence" value="ECO:0007669"/>
    <property type="project" value="InterPro"/>
</dbReference>
<evidence type="ECO:0000256" key="2">
    <source>
        <dbReference type="ARBA" id="ARBA00022516"/>
    </source>
</evidence>
<evidence type="ECO:0000259" key="12">
    <source>
        <dbReference type="Pfam" id="PF00487"/>
    </source>
</evidence>
<reference evidence="13" key="1">
    <citation type="submission" date="2020-04" db="EMBL/GenBank/DDBJ databases">
        <authorList>
            <person name="Chiriac C."/>
            <person name="Salcher M."/>
            <person name="Ghai R."/>
            <person name="Kavagutti S V."/>
        </authorList>
    </citation>
    <scope>NUCLEOTIDE SEQUENCE</scope>
</reference>
<dbReference type="PANTHER" id="PTHR11351:SF31">
    <property type="entry name" value="DESATURASE 1, ISOFORM A-RELATED"/>
    <property type="match status" value="1"/>
</dbReference>
<evidence type="ECO:0000313" key="13">
    <source>
        <dbReference type="EMBL" id="CAB4132224.1"/>
    </source>
</evidence>
<keyword evidence="10" id="KW-0275">Fatty acid biosynthesis</keyword>
<protein>
    <submittedName>
        <fullName evidence="13">OLE1 Fatty-acid desaturase</fullName>
    </submittedName>
</protein>
<dbReference type="InterPro" id="IPR005804">
    <property type="entry name" value="FA_desaturase_dom"/>
</dbReference>
<comment type="subcellular location">
    <subcellularLocation>
        <location evidence="1">Membrane</location>
        <topology evidence="1">Multi-pass membrane protein</topology>
    </subcellularLocation>
</comment>
<feature type="domain" description="Fatty acid desaturase" evidence="12">
    <location>
        <begin position="7"/>
        <end position="199"/>
    </location>
</feature>
<dbReference type="InterPro" id="IPR015876">
    <property type="entry name" value="Acyl-CoA_DS"/>
</dbReference>
<dbReference type="PRINTS" id="PR00075">
    <property type="entry name" value="FACDDSATRASE"/>
</dbReference>
<dbReference type="GO" id="GO:0006633">
    <property type="term" value="P:fatty acid biosynthetic process"/>
    <property type="evidence" value="ECO:0007669"/>
    <property type="project" value="UniProtKB-KW"/>
</dbReference>
<evidence type="ECO:0000256" key="8">
    <source>
        <dbReference type="ARBA" id="ARBA00023098"/>
    </source>
</evidence>
<dbReference type="GO" id="GO:0016020">
    <property type="term" value="C:membrane"/>
    <property type="evidence" value="ECO:0007669"/>
    <property type="project" value="UniProtKB-SubCell"/>
</dbReference>
<keyword evidence="5 11" id="KW-1133">Transmembrane helix</keyword>
<evidence type="ECO:0000256" key="7">
    <source>
        <dbReference type="ARBA" id="ARBA00023004"/>
    </source>
</evidence>
<feature type="transmembrane region" description="Helical" evidence="11">
    <location>
        <begin position="6"/>
        <end position="22"/>
    </location>
</feature>
<evidence type="ECO:0000256" key="1">
    <source>
        <dbReference type="ARBA" id="ARBA00004141"/>
    </source>
</evidence>